<keyword evidence="5" id="KW-0496">Mitochondrion</keyword>
<evidence type="ECO:0000313" key="9">
    <source>
        <dbReference type="Proteomes" id="UP000015101"/>
    </source>
</evidence>
<name>T1F1J9_HELRO</name>
<dbReference type="GO" id="GO:0005739">
    <property type="term" value="C:mitochondrion"/>
    <property type="evidence" value="ECO:0007669"/>
    <property type="project" value="UniProtKB-SubCell"/>
</dbReference>
<dbReference type="PANTHER" id="PTHR13143:SF6">
    <property type="entry name" value="TETRATRICOPEPTIDE REPEAT PROTEIN 19, MITOCHONDRIAL"/>
    <property type="match status" value="1"/>
</dbReference>
<dbReference type="KEGG" id="hro:HELRODRAFT_169193"/>
<reference evidence="7 9" key="2">
    <citation type="journal article" date="2013" name="Nature">
        <title>Insights into bilaterian evolution from three spiralian genomes.</title>
        <authorList>
            <person name="Simakov O."/>
            <person name="Marletaz F."/>
            <person name="Cho S.J."/>
            <person name="Edsinger-Gonzales E."/>
            <person name="Havlak P."/>
            <person name="Hellsten U."/>
            <person name="Kuo D.H."/>
            <person name="Larsson T."/>
            <person name="Lv J."/>
            <person name="Arendt D."/>
            <person name="Savage R."/>
            <person name="Osoegawa K."/>
            <person name="de Jong P."/>
            <person name="Grimwood J."/>
            <person name="Chapman J.A."/>
            <person name="Shapiro H."/>
            <person name="Aerts A."/>
            <person name="Otillar R.P."/>
            <person name="Terry A.Y."/>
            <person name="Boore J.L."/>
            <person name="Grigoriev I.V."/>
            <person name="Lindberg D.R."/>
            <person name="Seaver E.C."/>
            <person name="Weisblat D.A."/>
            <person name="Putnam N.H."/>
            <person name="Rokhsar D.S."/>
        </authorList>
    </citation>
    <scope>NUCLEOTIDE SEQUENCE</scope>
</reference>
<evidence type="ECO:0008006" key="10">
    <source>
        <dbReference type="Google" id="ProtNLM"/>
    </source>
</evidence>
<evidence type="ECO:0000313" key="8">
    <source>
        <dbReference type="EnsemblMetazoa" id="HelroP169193"/>
    </source>
</evidence>
<dbReference type="GeneID" id="20202699"/>
<proteinExistence type="predicted"/>
<evidence type="ECO:0000313" key="7">
    <source>
        <dbReference type="EMBL" id="ESO08374.1"/>
    </source>
</evidence>
<evidence type="ECO:0000256" key="1">
    <source>
        <dbReference type="ARBA" id="ARBA00004173"/>
    </source>
</evidence>
<keyword evidence="2" id="KW-0677">Repeat</keyword>
<dbReference type="GO" id="GO:0034551">
    <property type="term" value="P:mitochondrial respiratory chain complex III assembly"/>
    <property type="evidence" value="ECO:0007669"/>
    <property type="project" value="InterPro"/>
</dbReference>
<protein>
    <recommendedName>
        <fullName evidence="10">BED-type domain-containing protein</fullName>
    </recommendedName>
</protein>
<reference evidence="9" key="1">
    <citation type="submission" date="2012-12" db="EMBL/GenBank/DDBJ databases">
        <authorList>
            <person name="Hellsten U."/>
            <person name="Grimwood J."/>
            <person name="Chapman J.A."/>
            <person name="Shapiro H."/>
            <person name="Aerts A."/>
            <person name="Otillar R.P."/>
            <person name="Terry A.Y."/>
            <person name="Boore J.L."/>
            <person name="Simakov O."/>
            <person name="Marletaz F."/>
            <person name="Cho S.-J."/>
            <person name="Edsinger-Gonzales E."/>
            <person name="Havlak P."/>
            <person name="Kuo D.-H."/>
            <person name="Larsson T."/>
            <person name="Lv J."/>
            <person name="Arendt D."/>
            <person name="Savage R."/>
            <person name="Osoegawa K."/>
            <person name="de Jong P."/>
            <person name="Lindberg D.R."/>
            <person name="Seaver E.C."/>
            <person name="Weisblat D.A."/>
            <person name="Putnam N.H."/>
            <person name="Grigoriev I.V."/>
            <person name="Rokhsar D.S."/>
        </authorList>
    </citation>
    <scope>NUCLEOTIDE SEQUENCE</scope>
</reference>
<organism evidence="8 9">
    <name type="scientific">Helobdella robusta</name>
    <name type="common">Californian leech</name>
    <dbReference type="NCBI Taxonomy" id="6412"/>
    <lineage>
        <taxon>Eukaryota</taxon>
        <taxon>Metazoa</taxon>
        <taxon>Spiralia</taxon>
        <taxon>Lophotrochozoa</taxon>
        <taxon>Annelida</taxon>
        <taxon>Clitellata</taxon>
        <taxon>Hirudinea</taxon>
        <taxon>Rhynchobdellida</taxon>
        <taxon>Glossiphoniidae</taxon>
        <taxon>Helobdella</taxon>
    </lineage>
</organism>
<evidence type="ECO:0000256" key="4">
    <source>
        <dbReference type="ARBA" id="ARBA00022946"/>
    </source>
</evidence>
<dbReference type="EnsemblMetazoa" id="HelroT169193">
    <property type="protein sequence ID" value="HelroP169193"/>
    <property type="gene ID" value="HelroG169193"/>
</dbReference>
<keyword evidence="3" id="KW-0802">TPR repeat</keyword>
<dbReference type="HOGENOM" id="CLU_1462848_0_0_1"/>
<evidence type="ECO:0000256" key="5">
    <source>
        <dbReference type="ARBA" id="ARBA00023128"/>
    </source>
</evidence>
<dbReference type="EMBL" id="KB096080">
    <property type="protein sequence ID" value="ESO08374.1"/>
    <property type="molecule type" value="Genomic_DNA"/>
</dbReference>
<dbReference type="RefSeq" id="XP_009013304.1">
    <property type="nucleotide sequence ID" value="XM_009015056.1"/>
</dbReference>
<feature type="compositionally biased region" description="Basic residues" evidence="6">
    <location>
        <begin position="175"/>
        <end position="185"/>
    </location>
</feature>
<keyword evidence="9" id="KW-1185">Reference proteome</keyword>
<reference evidence="8" key="3">
    <citation type="submission" date="2015-06" db="UniProtKB">
        <authorList>
            <consortium name="EnsemblMetazoa"/>
        </authorList>
    </citation>
    <scope>IDENTIFICATION</scope>
</reference>
<evidence type="ECO:0000256" key="6">
    <source>
        <dbReference type="SAM" id="MobiDB-lite"/>
    </source>
</evidence>
<dbReference type="Proteomes" id="UP000015101">
    <property type="component" value="Unassembled WGS sequence"/>
</dbReference>
<evidence type="ECO:0000256" key="2">
    <source>
        <dbReference type="ARBA" id="ARBA00022737"/>
    </source>
</evidence>
<dbReference type="PANTHER" id="PTHR13143">
    <property type="entry name" value="TETRATRICOPEPTIDE REPEAT PROTEIN 19"/>
    <property type="match status" value="1"/>
</dbReference>
<gene>
    <name evidence="8" type="primary">20202699</name>
    <name evidence="7" type="ORF">HELRODRAFT_169193</name>
</gene>
<comment type="subcellular location">
    <subcellularLocation>
        <location evidence="1">Mitochondrion</location>
    </subcellularLocation>
</comment>
<dbReference type="InterPro" id="IPR040395">
    <property type="entry name" value="TTC19"/>
</dbReference>
<dbReference type="AlphaFoldDB" id="T1F1J9"/>
<feature type="region of interest" description="Disordered" evidence="6">
    <location>
        <begin position="147"/>
        <end position="185"/>
    </location>
</feature>
<keyword evidence="4" id="KW-0809">Transit peptide</keyword>
<evidence type="ECO:0000256" key="3">
    <source>
        <dbReference type="ARBA" id="ARBA00022803"/>
    </source>
</evidence>
<dbReference type="EMBL" id="AMQM01003216">
    <property type="status" value="NOT_ANNOTATED_CDS"/>
    <property type="molecule type" value="Genomic_DNA"/>
</dbReference>
<dbReference type="CTD" id="20202699"/>
<accession>T1F1J9</accession>
<sequence>MAIPRLEKLYQFLTSSWEKCIGEVNAKVLIPTQVYNKISDFDSIYNQGFGAELELERGAIGATIFWSERPDMTSNQNLCQSPIIDSRFLKNDLENIFEFEEKNGQKKSARCKLKNDDVQCNFQAMGTSVSKKFNLWRHVKRNHPKIYDELVKQKDENDKAASDKKRGNENDATPSKKKKKLYKKT</sequence>
<feature type="compositionally biased region" description="Basic and acidic residues" evidence="6">
    <location>
        <begin position="147"/>
        <end position="169"/>
    </location>
</feature>
<dbReference type="InParanoid" id="T1F1J9"/>